<reference evidence="4" key="1">
    <citation type="submission" date="2014-07" db="EMBL/GenBank/DDBJ databases">
        <authorList>
            <person name="Martin A.A"/>
            <person name="De Silva N."/>
        </authorList>
    </citation>
    <scope>NUCLEOTIDE SEQUENCE</scope>
</reference>
<feature type="signal peptide" evidence="3">
    <location>
        <begin position="1"/>
        <end position="19"/>
    </location>
</feature>
<keyword evidence="2" id="KW-1133">Transmembrane helix</keyword>
<evidence type="ECO:0000313" key="5">
    <source>
        <dbReference type="WBParaSite" id="SVE_1024900.1"/>
    </source>
</evidence>
<protein>
    <submittedName>
        <fullName evidence="5">DUF5857 domain-containing protein</fullName>
    </submittedName>
</protein>
<evidence type="ECO:0000256" key="1">
    <source>
        <dbReference type="SAM" id="MobiDB-lite"/>
    </source>
</evidence>
<accession>A0A0K0FMM2</accession>
<feature type="transmembrane region" description="Helical" evidence="2">
    <location>
        <begin position="153"/>
        <end position="172"/>
    </location>
</feature>
<evidence type="ECO:0000256" key="3">
    <source>
        <dbReference type="SAM" id="SignalP"/>
    </source>
</evidence>
<feature type="chain" id="PRO_5005329863" evidence="3">
    <location>
        <begin position="20"/>
        <end position="174"/>
    </location>
</feature>
<dbReference type="AlphaFoldDB" id="A0A0K0FMM2"/>
<dbReference type="WBParaSite" id="SVE_1024900.1">
    <property type="protein sequence ID" value="SVE_1024900.1"/>
    <property type="gene ID" value="SVE_1024900"/>
</dbReference>
<evidence type="ECO:0000256" key="2">
    <source>
        <dbReference type="SAM" id="Phobius"/>
    </source>
</evidence>
<organism evidence="4 5">
    <name type="scientific">Strongyloides venezuelensis</name>
    <name type="common">Threadworm</name>
    <dbReference type="NCBI Taxonomy" id="75913"/>
    <lineage>
        <taxon>Eukaryota</taxon>
        <taxon>Metazoa</taxon>
        <taxon>Ecdysozoa</taxon>
        <taxon>Nematoda</taxon>
        <taxon>Chromadorea</taxon>
        <taxon>Rhabditida</taxon>
        <taxon>Tylenchina</taxon>
        <taxon>Panagrolaimomorpha</taxon>
        <taxon>Strongyloidoidea</taxon>
        <taxon>Strongyloididae</taxon>
        <taxon>Strongyloides</taxon>
    </lineage>
</organism>
<keyword evidence="3" id="KW-0732">Signal</keyword>
<feature type="region of interest" description="Disordered" evidence="1">
    <location>
        <begin position="119"/>
        <end position="139"/>
    </location>
</feature>
<evidence type="ECO:0000313" key="4">
    <source>
        <dbReference type="Proteomes" id="UP000035680"/>
    </source>
</evidence>
<proteinExistence type="predicted"/>
<feature type="compositionally biased region" description="Basic and acidic residues" evidence="1">
    <location>
        <begin position="123"/>
        <end position="132"/>
    </location>
</feature>
<keyword evidence="2" id="KW-0812">Transmembrane</keyword>
<keyword evidence="2" id="KW-0472">Membrane</keyword>
<sequence length="174" mass="19812">MLFHIFLFCIISTYNVVESELKCKSKFELYVSSYLYSSVYEQVTVCDRCATFKGYIKGIDELKGNYSGCLDQLEWVLGKFMEKEPFKTYGICGLSGKGYTLVNKEYQFDKYNVTTTCTPGENSEEKTTETSNRESGPIHAAMTSNNIGREIQITIYMVLSSIFLITTSLYFTTS</sequence>
<keyword evidence="4" id="KW-1185">Reference proteome</keyword>
<name>A0A0K0FMM2_STRVS</name>
<dbReference type="Proteomes" id="UP000035680">
    <property type="component" value="Unassembled WGS sequence"/>
</dbReference>
<reference evidence="5" key="2">
    <citation type="submission" date="2015-08" db="UniProtKB">
        <authorList>
            <consortium name="WormBaseParasite"/>
        </authorList>
    </citation>
    <scope>IDENTIFICATION</scope>
</reference>